<proteinExistence type="predicted"/>
<organism evidence="1">
    <name type="scientific">marine sediment metagenome</name>
    <dbReference type="NCBI Taxonomy" id="412755"/>
    <lineage>
        <taxon>unclassified sequences</taxon>
        <taxon>metagenomes</taxon>
        <taxon>ecological metagenomes</taxon>
    </lineage>
</organism>
<accession>X1D451</accession>
<feature type="non-terminal residue" evidence="1">
    <location>
        <position position="1"/>
    </location>
</feature>
<evidence type="ECO:0000313" key="1">
    <source>
        <dbReference type="EMBL" id="GAG99907.1"/>
    </source>
</evidence>
<comment type="caution">
    <text evidence="1">The sequence shown here is derived from an EMBL/GenBank/DDBJ whole genome shotgun (WGS) entry which is preliminary data.</text>
</comment>
<dbReference type="EMBL" id="BART01020085">
    <property type="protein sequence ID" value="GAG99907.1"/>
    <property type="molecule type" value="Genomic_DNA"/>
</dbReference>
<dbReference type="AlphaFoldDB" id="X1D451"/>
<protein>
    <submittedName>
        <fullName evidence="1">Uncharacterized protein</fullName>
    </submittedName>
</protein>
<sequence length="43" mass="5008">QAIRDEKRWEEIDAQLAKEYEEATGEKDAVKFAIDTKGKPDRE</sequence>
<gene>
    <name evidence="1" type="ORF">S01H4_37397</name>
</gene>
<name>X1D451_9ZZZZ</name>
<reference evidence="1" key="1">
    <citation type="journal article" date="2014" name="Front. Microbiol.">
        <title>High frequency of phylogenetically diverse reductive dehalogenase-homologous genes in deep subseafloor sedimentary metagenomes.</title>
        <authorList>
            <person name="Kawai M."/>
            <person name="Futagami T."/>
            <person name="Toyoda A."/>
            <person name="Takaki Y."/>
            <person name="Nishi S."/>
            <person name="Hori S."/>
            <person name="Arai W."/>
            <person name="Tsubouchi T."/>
            <person name="Morono Y."/>
            <person name="Uchiyama I."/>
            <person name="Ito T."/>
            <person name="Fujiyama A."/>
            <person name="Inagaki F."/>
            <person name="Takami H."/>
        </authorList>
    </citation>
    <scope>NUCLEOTIDE SEQUENCE</scope>
    <source>
        <strain evidence="1">Expedition CK06-06</strain>
    </source>
</reference>